<dbReference type="SUPFAM" id="SSF46934">
    <property type="entry name" value="UBA-like"/>
    <property type="match status" value="1"/>
</dbReference>
<dbReference type="InterPro" id="IPR006636">
    <property type="entry name" value="STI1_HS-bd"/>
</dbReference>
<feature type="compositionally biased region" description="Low complexity" evidence="1">
    <location>
        <begin position="288"/>
        <end position="304"/>
    </location>
</feature>
<proteinExistence type="predicted"/>
<evidence type="ECO:0000313" key="4">
    <source>
        <dbReference type="EMBL" id="KAJ1641853.1"/>
    </source>
</evidence>
<dbReference type="InterPro" id="IPR009060">
    <property type="entry name" value="UBA-like_sf"/>
</dbReference>
<comment type="caution">
    <text evidence="4">The sequence shown here is derived from an EMBL/GenBank/DDBJ whole genome shotgun (WGS) entry which is preliminary data.</text>
</comment>
<dbReference type="Gene3D" id="1.10.260.100">
    <property type="match status" value="1"/>
</dbReference>
<evidence type="ECO:0000259" key="3">
    <source>
        <dbReference type="PROSITE" id="PS50053"/>
    </source>
</evidence>
<dbReference type="PROSITE" id="PS50030">
    <property type="entry name" value="UBA"/>
    <property type="match status" value="1"/>
</dbReference>
<dbReference type="SMART" id="SM00165">
    <property type="entry name" value="UBA"/>
    <property type="match status" value="1"/>
</dbReference>
<dbReference type="AlphaFoldDB" id="A0A9W7XCW0"/>
<dbReference type="Gene3D" id="3.10.20.90">
    <property type="entry name" value="Phosphatidylinositol 3-kinase Catalytic Subunit, Chain A, domain 1"/>
    <property type="match status" value="1"/>
</dbReference>
<dbReference type="GO" id="GO:0031593">
    <property type="term" value="F:polyubiquitin modification-dependent protein binding"/>
    <property type="evidence" value="ECO:0007669"/>
    <property type="project" value="TreeGrafter"/>
</dbReference>
<feature type="region of interest" description="Disordered" evidence="1">
    <location>
        <begin position="341"/>
        <end position="428"/>
    </location>
</feature>
<evidence type="ECO:0000259" key="2">
    <source>
        <dbReference type="PROSITE" id="PS50030"/>
    </source>
</evidence>
<dbReference type="Proteomes" id="UP001145021">
    <property type="component" value="Unassembled WGS sequence"/>
</dbReference>
<dbReference type="SMART" id="SM00213">
    <property type="entry name" value="UBQ"/>
    <property type="match status" value="1"/>
</dbReference>
<dbReference type="SMART" id="SM00727">
    <property type="entry name" value="STI1"/>
    <property type="match status" value="1"/>
</dbReference>
<dbReference type="InterPro" id="IPR000626">
    <property type="entry name" value="Ubiquitin-like_dom"/>
</dbReference>
<dbReference type="Pfam" id="PF00240">
    <property type="entry name" value="ubiquitin"/>
    <property type="match status" value="1"/>
</dbReference>
<name>A0A9W7XCW0_9FUNG</name>
<dbReference type="InterPro" id="IPR029071">
    <property type="entry name" value="Ubiquitin-like_domsf"/>
</dbReference>
<dbReference type="GO" id="GO:0005829">
    <property type="term" value="C:cytosol"/>
    <property type="evidence" value="ECO:0007669"/>
    <property type="project" value="TreeGrafter"/>
</dbReference>
<evidence type="ECO:0000313" key="5">
    <source>
        <dbReference type="Proteomes" id="UP001145021"/>
    </source>
</evidence>
<accession>A0A9W7XCW0</accession>
<organism evidence="4 5">
    <name type="scientific">Coemansia asiatica</name>
    <dbReference type="NCBI Taxonomy" id="1052880"/>
    <lineage>
        <taxon>Eukaryota</taxon>
        <taxon>Fungi</taxon>
        <taxon>Fungi incertae sedis</taxon>
        <taxon>Zoopagomycota</taxon>
        <taxon>Kickxellomycotina</taxon>
        <taxon>Kickxellomycetes</taxon>
        <taxon>Kickxellales</taxon>
        <taxon>Kickxellaceae</taxon>
        <taxon>Coemansia</taxon>
    </lineage>
</organism>
<feature type="region of interest" description="Disordered" evidence="1">
    <location>
        <begin position="234"/>
        <end position="269"/>
    </location>
</feature>
<feature type="domain" description="UBA" evidence="2">
    <location>
        <begin position="427"/>
        <end position="474"/>
    </location>
</feature>
<dbReference type="Pfam" id="PF23195">
    <property type="entry name" value="UBQLN1"/>
    <property type="match status" value="1"/>
</dbReference>
<sequence>MNNNNDTGFTLRVRQTNGVVIEQEISNKGVLIGELKKLLSERTEIPVDRMRLMLGSDILNDSRSLESYNITDGSSILRLVQLAGNQNNHPRDVTGIAAANAPSPTLNSQFNPSRQMFSINPQLAQTLMMANPQMREAMENNPELRNLIRDPQIMQQSLDAVQNPQLMQEVKRNNDRVLSNLELAPGGYAHIRRMYHNIQEPLNRAAEDRSLVPLDELNRRRARILGVTKPVASKINTTPLPNPWARNRPQSSSRPIMDMRNPNPFAMLDSVSHNTDRLARLDISANQSLSRDNSSDNGNDNSSGRLHDRQSTPRSQAQAQAQVRSQFGDIPFLASLLQQNSDRLSENSSSSRPSAFNVATEQPHSSSSSWSSSMLSASQQSDSQRLTQMSAMSLVNPEYAGSSSGSSNRLPDASHLTGHLSTSSQLQLEESRAKFRDELEQLEDMGFNDRDKNLQALIQTNGDLALALNIIADENND</sequence>
<feature type="compositionally biased region" description="Low complexity" evidence="1">
    <location>
        <begin position="365"/>
        <end position="384"/>
    </location>
</feature>
<dbReference type="InterPro" id="IPR015496">
    <property type="entry name" value="Ubiquilin"/>
</dbReference>
<feature type="domain" description="Ubiquitin-like" evidence="3">
    <location>
        <begin position="32"/>
        <end position="85"/>
    </location>
</feature>
<gene>
    <name evidence="4" type="ORF">LPJ64_006238</name>
</gene>
<dbReference type="PANTHER" id="PTHR10677:SF3">
    <property type="entry name" value="FI07626P-RELATED"/>
    <property type="match status" value="1"/>
</dbReference>
<dbReference type="EMBL" id="JANBOH010000593">
    <property type="protein sequence ID" value="KAJ1641853.1"/>
    <property type="molecule type" value="Genomic_DNA"/>
</dbReference>
<dbReference type="FunFam" id="1.10.260.100:FF:000001">
    <property type="entry name" value="Ubiquilin 1"/>
    <property type="match status" value="1"/>
</dbReference>
<dbReference type="PANTHER" id="PTHR10677">
    <property type="entry name" value="UBIQUILIN"/>
    <property type="match status" value="1"/>
</dbReference>
<dbReference type="Gene3D" id="1.10.8.10">
    <property type="entry name" value="DNA helicase RuvA subunit, C-terminal domain"/>
    <property type="match status" value="1"/>
</dbReference>
<reference evidence="4" key="1">
    <citation type="submission" date="2022-07" db="EMBL/GenBank/DDBJ databases">
        <title>Phylogenomic reconstructions and comparative analyses of Kickxellomycotina fungi.</title>
        <authorList>
            <person name="Reynolds N.K."/>
            <person name="Stajich J.E."/>
            <person name="Barry K."/>
            <person name="Grigoriev I.V."/>
            <person name="Crous P."/>
            <person name="Smith M.E."/>
        </authorList>
    </citation>
    <scope>NUCLEOTIDE SEQUENCE</scope>
    <source>
        <strain evidence="4">NBRC 105413</strain>
    </source>
</reference>
<dbReference type="InterPro" id="IPR015940">
    <property type="entry name" value="UBA"/>
</dbReference>
<protein>
    <submittedName>
        <fullName evidence="4">Uncharacterized protein</fullName>
    </submittedName>
</protein>
<dbReference type="SUPFAM" id="SSF54236">
    <property type="entry name" value="Ubiquitin-like"/>
    <property type="match status" value="1"/>
</dbReference>
<dbReference type="Pfam" id="PF00627">
    <property type="entry name" value="UBA"/>
    <property type="match status" value="1"/>
</dbReference>
<dbReference type="PROSITE" id="PS50053">
    <property type="entry name" value="UBIQUITIN_2"/>
    <property type="match status" value="1"/>
</dbReference>
<dbReference type="GO" id="GO:0006511">
    <property type="term" value="P:ubiquitin-dependent protein catabolic process"/>
    <property type="evidence" value="ECO:0007669"/>
    <property type="project" value="TreeGrafter"/>
</dbReference>
<feature type="compositionally biased region" description="Low complexity" evidence="1">
    <location>
        <begin position="341"/>
        <end position="354"/>
    </location>
</feature>
<keyword evidence="5" id="KW-1185">Reference proteome</keyword>
<evidence type="ECO:0000256" key="1">
    <source>
        <dbReference type="SAM" id="MobiDB-lite"/>
    </source>
</evidence>
<feature type="region of interest" description="Disordered" evidence="1">
    <location>
        <begin position="285"/>
        <end position="323"/>
    </location>
</feature>
<dbReference type="CDD" id="cd17039">
    <property type="entry name" value="Ubl_ubiquitin_like"/>
    <property type="match status" value="1"/>
</dbReference>